<gene>
    <name evidence="3" type="ORF">DPV69_13420</name>
</gene>
<feature type="chain" id="PRO_5018695147" evidence="1">
    <location>
        <begin position="19"/>
        <end position="147"/>
    </location>
</feature>
<dbReference type="Pfam" id="PF11412">
    <property type="entry name" value="DsbD_N"/>
    <property type="match status" value="1"/>
</dbReference>
<sequence length="147" mass="16899">MKTRLFLFLLLSSFFAHAQLLEPVKWSYLSKKINNNEAEVYIKASIAPGWHIYAMQFNEPPMSTSFRFTPSPSYALIGKVREPKSVAKYDKNFKKNLYFFEKEVIFTQKVKLLKGKGSVNGVLEFMACNDKSCLPAKEVSFQIPVSR</sequence>
<keyword evidence="3" id="KW-0762">Sugar transport</keyword>
<dbReference type="RefSeq" id="WP_113647898.1">
    <property type="nucleotide sequence ID" value="NZ_QMHN01000004.1"/>
</dbReference>
<keyword evidence="1" id="KW-0732">Signal</keyword>
<dbReference type="InterPro" id="IPR028250">
    <property type="entry name" value="DsbDN"/>
</dbReference>
<comment type="caution">
    <text evidence="3">The sequence shown here is derived from an EMBL/GenBank/DDBJ whole genome shotgun (WGS) entry which is preliminary data.</text>
</comment>
<feature type="domain" description="Thiol:disulfide interchange protein DsbD N-terminal" evidence="2">
    <location>
        <begin position="33"/>
        <end position="140"/>
    </location>
</feature>
<dbReference type="AlphaFoldDB" id="A0A3S3PGC9"/>
<evidence type="ECO:0000256" key="1">
    <source>
        <dbReference type="SAM" id="SignalP"/>
    </source>
</evidence>
<accession>A0A3S3PGC9</accession>
<dbReference type="OrthoDB" id="767251at2"/>
<dbReference type="Gene3D" id="2.60.40.1250">
    <property type="entry name" value="Thiol:disulfide interchange protein DsbD, N-terminal domain"/>
    <property type="match status" value="1"/>
</dbReference>
<dbReference type="InterPro" id="IPR036929">
    <property type="entry name" value="DsbDN_sf"/>
</dbReference>
<name>A0A3S3PGC9_9SPHI</name>
<evidence type="ECO:0000313" key="4">
    <source>
        <dbReference type="Proteomes" id="UP000284120"/>
    </source>
</evidence>
<dbReference type="Proteomes" id="UP000284120">
    <property type="component" value="Unassembled WGS sequence"/>
</dbReference>
<protein>
    <submittedName>
        <fullName evidence="3">Sugar transporter</fullName>
    </submittedName>
</protein>
<keyword evidence="3" id="KW-0813">Transport</keyword>
<feature type="signal peptide" evidence="1">
    <location>
        <begin position="1"/>
        <end position="18"/>
    </location>
</feature>
<reference evidence="3 4" key="1">
    <citation type="submission" date="2018-06" db="EMBL/GenBank/DDBJ databases">
        <title>Pedobacter endophyticus sp. nov., an endophytic bacterium isolated from a leaf of Triticum aestivum.</title>
        <authorList>
            <person name="Zhang L."/>
        </authorList>
    </citation>
    <scope>NUCLEOTIDE SEQUENCE [LARGE SCALE GENOMIC DNA]</scope>
    <source>
        <strain evidence="3 4">CM134L-2</strain>
    </source>
</reference>
<evidence type="ECO:0000313" key="3">
    <source>
        <dbReference type="EMBL" id="RWU06286.1"/>
    </source>
</evidence>
<proteinExistence type="predicted"/>
<keyword evidence="4" id="KW-1185">Reference proteome</keyword>
<organism evidence="3 4">
    <name type="scientific">Pedobacter chitinilyticus</name>
    <dbReference type="NCBI Taxonomy" id="2233776"/>
    <lineage>
        <taxon>Bacteria</taxon>
        <taxon>Pseudomonadati</taxon>
        <taxon>Bacteroidota</taxon>
        <taxon>Sphingobacteriia</taxon>
        <taxon>Sphingobacteriales</taxon>
        <taxon>Sphingobacteriaceae</taxon>
        <taxon>Pedobacter</taxon>
    </lineage>
</organism>
<evidence type="ECO:0000259" key="2">
    <source>
        <dbReference type="Pfam" id="PF11412"/>
    </source>
</evidence>
<dbReference type="EMBL" id="SAYW01000004">
    <property type="protein sequence ID" value="RWU06286.1"/>
    <property type="molecule type" value="Genomic_DNA"/>
</dbReference>